<organism evidence="4 5">
    <name type="scientific">Cereibacter azotoformans</name>
    <dbReference type="NCBI Taxonomy" id="43057"/>
    <lineage>
        <taxon>Bacteria</taxon>
        <taxon>Pseudomonadati</taxon>
        <taxon>Pseudomonadota</taxon>
        <taxon>Alphaproteobacteria</taxon>
        <taxon>Rhodobacterales</taxon>
        <taxon>Paracoccaceae</taxon>
        <taxon>Cereibacter</taxon>
    </lineage>
</organism>
<name>A0A2T5KAU7_9RHOB</name>
<protein>
    <submittedName>
        <fullName evidence="4">Amino acid ABC transporter substrate-binding protein (PAAT family)</fullName>
    </submittedName>
</protein>
<accession>A0A2T5KAU7</accession>
<dbReference type="SMART" id="SM00062">
    <property type="entry name" value="PBPb"/>
    <property type="match status" value="1"/>
</dbReference>
<dbReference type="OrthoDB" id="9814231at2"/>
<dbReference type="EMBL" id="QAOT01000004">
    <property type="protein sequence ID" value="PTR19535.1"/>
    <property type="molecule type" value="Genomic_DNA"/>
</dbReference>
<evidence type="ECO:0000313" key="5">
    <source>
        <dbReference type="Proteomes" id="UP000244060"/>
    </source>
</evidence>
<feature type="chain" id="PRO_5015449912" evidence="2">
    <location>
        <begin position="25"/>
        <end position="287"/>
    </location>
</feature>
<dbReference type="Proteomes" id="UP000244060">
    <property type="component" value="Unassembled WGS sequence"/>
</dbReference>
<dbReference type="PANTHER" id="PTHR35936:SF19">
    <property type="entry name" value="AMINO-ACID-BINDING PROTEIN YXEM-RELATED"/>
    <property type="match status" value="1"/>
</dbReference>
<evidence type="ECO:0000256" key="2">
    <source>
        <dbReference type="SAM" id="SignalP"/>
    </source>
</evidence>
<feature type="domain" description="Solute-binding protein family 3/N-terminal" evidence="3">
    <location>
        <begin position="32"/>
        <end position="253"/>
    </location>
</feature>
<keyword evidence="5" id="KW-1185">Reference proteome</keyword>
<dbReference type="PANTHER" id="PTHR35936">
    <property type="entry name" value="MEMBRANE-BOUND LYTIC MUREIN TRANSGLYCOSYLASE F"/>
    <property type="match status" value="1"/>
</dbReference>
<reference evidence="4 5" key="1">
    <citation type="submission" date="2018-04" db="EMBL/GenBank/DDBJ databases">
        <title>Genomic Encyclopedia of Type Strains, Phase III (KMG-III): the genomes of soil and plant-associated and newly described type strains.</title>
        <authorList>
            <person name="Whitman W."/>
        </authorList>
    </citation>
    <scope>NUCLEOTIDE SEQUENCE [LARGE SCALE GENOMIC DNA]</scope>
    <source>
        <strain evidence="4 5">KA25</strain>
    </source>
</reference>
<dbReference type="AlphaFoldDB" id="A0A2T5KAU7"/>
<sequence length="287" mass="30331">MTYPRSGGLVALALVAVTTLPAHAQVAEIRDSYRVALDGTFAPHAMPKLSGGVEGFNVDLAQLIGERLGAGMTVDAAQFSGLIPALQAGTYDFLVAPVTVNQERAENLLFTEGFMDTNFAFVVPAGSEKRDALKDFKGMTISVNRGSAYHTYLDEHAGEYGWTVVPFGTNTDAVEAVATGRADANLSGATVAAWAALQNPAVDLSYEIETGLVWGLAFRLDDAATRNRIDLALECLKIDGSLAALSEKWFGVTPAAGATIVTPTPGFGVPDLPGYQEDDHEPSCDFN</sequence>
<evidence type="ECO:0000256" key="1">
    <source>
        <dbReference type="ARBA" id="ARBA00022729"/>
    </source>
</evidence>
<dbReference type="RefSeq" id="WP_108220464.1">
    <property type="nucleotide sequence ID" value="NZ_CP090021.1"/>
</dbReference>
<feature type="signal peptide" evidence="2">
    <location>
        <begin position="1"/>
        <end position="24"/>
    </location>
</feature>
<dbReference type="Gene3D" id="3.40.190.10">
    <property type="entry name" value="Periplasmic binding protein-like II"/>
    <property type="match status" value="2"/>
</dbReference>
<dbReference type="Pfam" id="PF00497">
    <property type="entry name" value="SBP_bac_3"/>
    <property type="match status" value="1"/>
</dbReference>
<comment type="caution">
    <text evidence="4">The sequence shown here is derived from an EMBL/GenBank/DDBJ whole genome shotgun (WGS) entry which is preliminary data.</text>
</comment>
<gene>
    <name evidence="4" type="ORF">C8J28_10419</name>
</gene>
<dbReference type="InterPro" id="IPR001638">
    <property type="entry name" value="Solute-binding_3/MltF_N"/>
</dbReference>
<dbReference type="SUPFAM" id="SSF53850">
    <property type="entry name" value="Periplasmic binding protein-like II"/>
    <property type="match status" value="1"/>
</dbReference>
<keyword evidence="1 2" id="KW-0732">Signal</keyword>
<evidence type="ECO:0000313" key="4">
    <source>
        <dbReference type="EMBL" id="PTR19535.1"/>
    </source>
</evidence>
<evidence type="ECO:0000259" key="3">
    <source>
        <dbReference type="SMART" id="SM00062"/>
    </source>
</evidence>
<proteinExistence type="predicted"/>